<proteinExistence type="predicted"/>
<dbReference type="Gene3D" id="2.70.70.10">
    <property type="entry name" value="Glucose Permease (Domain IIA)"/>
    <property type="match status" value="1"/>
</dbReference>
<dbReference type="SUPFAM" id="SSF51261">
    <property type="entry name" value="Duplicated hybrid motif"/>
    <property type="match status" value="1"/>
</dbReference>
<dbReference type="AlphaFoldDB" id="A0A1F5P4M3"/>
<dbReference type="InterPro" id="IPR016047">
    <property type="entry name" value="M23ase_b-sheet_dom"/>
</dbReference>
<dbReference type="STRING" id="1817832.A3J48_03435"/>
<dbReference type="Proteomes" id="UP000176786">
    <property type="component" value="Unassembled WGS sequence"/>
</dbReference>
<comment type="caution">
    <text evidence="2">The sequence shown here is derived from an EMBL/GenBank/DDBJ whole genome shotgun (WGS) entry which is preliminary data.</text>
</comment>
<dbReference type="CDD" id="cd12797">
    <property type="entry name" value="M23_peptidase"/>
    <property type="match status" value="1"/>
</dbReference>
<evidence type="ECO:0000259" key="1">
    <source>
        <dbReference type="Pfam" id="PF01551"/>
    </source>
</evidence>
<evidence type="ECO:0000313" key="3">
    <source>
        <dbReference type="Proteomes" id="UP000176786"/>
    </source>
</evidence>
<protein>
    <recommendedName>
        <fullName evidence="1">M23ase beta-sheet core domain-containing protein</fullName>
    </recommendedName>
</protein>
<organism evidence="2 3">
    <name type="scientific">Candidatus Doudnabacteria bacterium RIFCSPHIGHO2_02_FULL_46_11</name>
    <dbReference type="NCBI Taxonomy" id="1817832"/>
    <lineage>
        <taxon>Bacteria</taxon>
        <taxon>Candidatus Doudnaibacteriota</taxon>
    </lineage>
</organism>
<dbReference type="InterPro" id="IPR050570">
    <property type="entry name" value="Cell_wall_metabolism_enzyme"/>
</dbReference>
<evidence type="ECO:0000313" key="2">
    <source>
        <dbReference type="EMBL" id="OGE84838.1"/>
    </source>
</evidence>
<dbReference type="PANTHER" id="PTHR21666:SF268">
    <property type="entry name" value="PEPTIDASE M23 DOMAIN-CONTAINING PROTEIN"/>
    <property type="match status" value="1"/>
</dbReference>
<dbReference type="PANTHER" id="PTHR21666">
    <property type="entry name" value="PEPTIDASE-RELATED"/>
    <property type="match status" value="1"/>
</dbReference>
<dbReference type="GO" id="GO:0004222">
    <property type="term" value="F:metalloendopeptidase activity"/>
    <property type="evidence" value="ECO:0007669"/>
    <property type="project" value="TreeGrafter"/>
</dbReference>
<feature type="domain" description="M23ase beta-sheet core" evidence="1">
    <location>
        <begin position="94"/>
        <end position="193"/>
    </location>
</feature>
<dbReference type="Pfam" id="PF01551">
    <property type="entry name" value="Peptidase_M23"/>
    <property type="match status" value="1"/>
</dbReference>
<dbReference type="EMBL" id="MFES01000033">
    <property type="protein sequence ID" value="OGE84838.1"/>
    <property type="molecule type" value="Genomic_DNA"/>
</dbReference>
<dbReference type="InterPro" id="IPR011055">
    <property type="entry name" value="Dup_hybrid_motif"/>
</dbReference>
<accession>A0A1F5P4M3</accession>
<sequence length="200" mass="22217">MIKWYVKFGLGLLVAGVLVSLAFLLVEYPKNHPDKMLEWEEKAANYFEKFTLPIKVARLSAREPDTQVLVPVYGLPVSGITDTWEAPRGEGERVHQGQDIFAESGTPIFSGTYGYVHEIGVGKIAGNYVYVLGAGGRRYYYAHLERFANNLHVGQEVDTDTVTGFVGNTGNAINTPPHLHFEINLPDTTPINPLPFLVNR</sequence>
<gene>
    <name evidence="2" type="ORF">A3J48_03435</name>
</gene>
<name>A0A1F5P4M3_9BACT</name>
<reference evidence="2 3" key="1">
    <citation type="journal article" date="2016" name="Nat. Commun.">
        <title>Thousands of microbial genomes shed light on interconnected biogeochemical processes in an aquifer system.</title>
        <authorList>
            <person name="Anantharaman K."/>
            <person name="Brown C.T."/>
            <person name="Hug L.A."/>
            <person name="Sharon I."/>
            <person name="Castelle C.J."/>
            <person name="Probst A.J."/>
            <person name="Thomas B.C."/>
            <person name="Singh A."/>
            <person name="Wilkins M.J."/>
            <person name="Karaoz U."/>
            <person name="Brodie E.L."/>
            <person name="Williams K.H."/>
            <person name="Hubbard S.S."/>
            <person name="Banfield J.F."/>
        </authorList>
    </citation>
    <scope>NUCLEOTIDE SEQUENCE [LARGE SCALE GENOMIC DNA]</scope>
</reference>